<evidence type="ECO:0000313" key="8">
    <source>
        <dbReference type="Proteomes" id="UP001283341"/>
    </source>
</evidence>
<dbReference type="EMBL" id="JAUEDM010000002">
    <property type="protein sequence ID" value="KAK3326083.1"/>
    <property type="molecule type" value="Genomic_DNA"/>
</dbReference>
<keyword evidence="4" id="KW-1015">Disulfide bond</keyword>
<evidence type="ECO:0000256" key="2">
    <source>
        <dbReference type="ARBA" id="ARBA00022525"/>
    </source>
</evidence>
<dbReference type="AlphaFoldDB" id="A0AAE0IJ20"/>
<evidence type="ECO:0000256" key="5">
    <source>
        <dbReference type="SAM" id="SignalP"/>
    </source>
</evidence>
<dbReference type="InterPro" id="IPR032382">
    <property type="entry name" value="AltA1"/>
</dbReference>
<comment type="subcellular location">
    <subcellularLocation>
        <location evidence="1">Secreted</location>
    </subcellularLocation>
</comment>
<reference evidence="7" key="2">
    <citation type="submission" date="2023-06" db="EMBL/GenBank/DDBJ databases">
        <authorList>
            <consortium name="Lawrence Berkeley National Laboratory"/>
            <person name="Haridas S."/>
            <person name="Hensen N."/>
            <person name="Bonometti L."/>
            <person name="Westerberg I."/>
            <person name="Brannstrom I.O."/>
            <person name="Guillou S."/>
            <person name="Cros-Aarteil S."/>
            <person name="Calhoun S."/>
            <person name="Kuo A."/>
            <person name="Mondo S."/>
            <person name="Pangilinan J."/>
            <person name="Riley R."/>
            <person name="Labutti K."/>
            <person name="Andreopoulos B."/>
            <person name="Lipzen A."/>
            <person name="Chen C."/>
            <person name="Yanf M."/>
            <person name="Daum C."/>
            <person name="Ng V."/>
            <person name="Clum A."/>
            <person name="Steindorff A."/>
            <person name="Ohm R."/>
            <person name="Martin F."/>
            <person name="Silar P."/>
            <person name="Natvig D."/>
            <person name="Lalanne C."/>
            <person name="Gautier V."/>
            <person name="Ament-Velasquez S.L."/>
            <person name="Kruys A."/>
            <person name="Hutchinson M.I."/>
            <person name="Powell A.J."/>
            <person name="Barry K."/>
            <person name="Miller A.N."/>
            <person name="Grigoriev I.V."/>
            <person name="Debuchy R."/>
            <person name="Gladieux P."/>
            <person name="Thoren M.H."/>
            <person name="Johannesson H."/>
        </authorList>
    </citation>
    <scope>NUCLEOTIDE SEQUENCE</scope>
    <source>
        <strain evidence="7">CBS 118394</strain>
    </source>
</reference>
<organism evidence="7 8">
    <name type="scientific">Apodospora peruviana</name>
    <dbReference type="NCBI Taxonomy" id="516989"/>
    <lineage>
        <taxon>Eukaryota</taxon>
        <taxon>Fungi</taxon>
        <taxon>Dikarya</taxon>
        <taxon>Ascomycota</taxon>
        <taxon>Pezizomycotina</taxon>
        <taxon>Sordariomycetes</taxon>
        <taxon>Sordariomycetidae</taxon>
        <taxon>Sordariales</taxon>
        <taxon>Lasiosphaeriaceae</taxon>
        <taxon>Apodospora</taxon>
    </lineage>
</organism>
<proteinExistence type="predicted"/>
<sequence length="198" mass="21632">MYTFLLSLLLPALAVASPLSLSKSNHQRDDNGAGCTSNSQHGFAWQITGFDYHASYIFTTPAHQNSWGYVNFNITNPAVPGVAATCSGTSNQLSDFFYGTMPYTCTTPDDSSLPRKTTFDFSRPSGLLRINETWSCADQDPQYPTTFTGYGAVNVKLNCTDVTHINSNWTIGQIYSNRLVNCAPVDLALKPYAMTAIA</sequence>
<dbReference type="Pfam" id="PF16541">
    <property type="entry name" value="AltA1"/>
    <property type="match status" value="1"/>
</dbReference>
<feature type="signal peptide" evidence="5">
    <location>
        <begin position="1"/>
        <end position="16"/>
    </location>
</feature>
<feature type="chain" id="PRO_5042290907" description="AA1-like domain-containing protein" evidence="5">
    <location>
        <begin position="17"/>
        <end position="198"/>
    </location>
</feature>
<keyword evidence="2" id="KW-0964">Secreted</keyword>
<dbReference type="Proteomes" id="UP001283341">
    <property type="component" value="Unassembled WGS sequence"/>
</dbReference>
<dbReference type="GO" id="GO:0005576">
    <property type="term" value="C:extracellular region"/>
    <property type="evidence" value="ECO:0007669"/>
    <property type="project" value="UniProtKB-SubCell"/>
</dbReference>
<evidence type="ECO:0000256" key="4">
    <source>
        <dbReference type="ARBA" id="ARBA00023157"/>
    </source>
</evidence>
<accession>A0AAE0IJ20</accession>
<evidence type="ECO:0000256" key="3">
    <source>
        <dbReference type="ARBA" id="ARBA00022729"/>
    </source>
</evidence>
<name>A0AAE0IJ20_9PEZI</name>
<keyword evidence="3 5" id="KW-0732">Signal</keyword>
<gene>
    <name evidence="7" type="ORF">B0H66DRAFT_550034</name>
</gene>
<evidence type="ECO:0000313" key="7">
    <source>
        <dbReference type="EMBL" id="KAK3326083.1"/>
    </source>
</evidence>
<evidence type="ECO:0000256" key="1">
    <source>
        <dbReference type="ARBA" id="ARBA00004613"/>
    </source>
</evidence>
<reference evidence="7" key="1">
    <citation type="journal article" date="2023" name="Mol. Phylogenet. Evol.">
        <title>Genome-scale phylogeny and comparative genomics of the fungal order Sordariales.</title>
        <authorList>
            <person name="Hensen N."/>
            <person name="Bonometti L."/>
            <person name="Westerberg I."/>
            <person name="Brannstrom I.O."/>
            <person name="Guillou S."/>
            <person name="Cros-Aarteil S."/>
            <person name="Calhoun S."/>
            <person name="Haridas S."/>
            <person name="Kuo A."/>
            <person name="Mondo S."/>
            <person name="Pangilinan J."/>
            <person name="Riley R."/>
            <person name="LaButti K."/>
            <person name="Andreopoulos B."/>
            <person name="Lipzen A."/>
            <person name="Chen C."/>
            <person name="Yan M."/>
            <person name="Daum C."/>
            <person name="Ng V."/>
            <person name="Clum A."/>
            <person name="Steindorff A."/>
            <person name="Ohm R.A."/>
            <person name="Martin F."/>
            <person name="Silar P."/>
            <person name="Natvig D.O."/>
            <person name="Lalanne C."/>
            <person name="Gautier V."/>
            <person name="Ament-Velasquez S.L."/>
            <person name="Kruys A."/>
            <person name="Hutchinson M.I."/>
            <person name="Powell A.J."/>
            <person name="Barry K."/>
            <person name="Miller A.N."/>
            <person name="Grigoriev I.V."/>
            <person name="Debuchy R."/>
            <person name="Gladieux P."/>
            <person name="Hiltunen Thoren M."/>
            <person name="Johannesson H."/>
        </authorList>
    </citation>
    <scope>NUCLEOTIDE SEQUENCE</scope>
    <source>
        <strain evidence="7">CBS 118394</strain>
    </source>
</reference>
<feature type="domain" description="AA1-like" evidence="6">
    <location>
        <begin position="47"/>
        <end position="182"/>
    </location>
</feature>
<protein>
    <recommendedName>
        <fullName evidence="6">AA1-like domain-containing protein</fullName>
    </recommendedName>
</protein>
<comment type="caution">
    <text evidence="7">The sequence shown here is derived from an EMBL/GenBank/DDBJ whole genome shotgun (WGS) entry which is preliminary data.</text>
</comment>
<keyword evidence="8" id="KW-1185">Reference proteome</keyword>
<evidence type="ECO:0000259" key="6">
    <source>
        <dbReference type="Pfam" id="PF16541"/>
    </source>
</evidence>